<gene>
    <name evidence="2" type="ORF">ENJ98_02615</name>
</gene>
<organism evidence="2">
    <name type="scientific">Thiolapillus brandeum</name>
    <dbReference type="NCBI Taxonomy" id="1076588"/>
    <lineage>
        <taxon>Bacteria</taxon>
        <taxon>Pseudomonadati</taxon>
        <taxon>Pseudomonadota</taxon>
        <taxon>Gammaproteobacteria</taxon>
        <taxon>Chromatiales</taxon>
        <taxon>Sedimenticolaceae</taxon>
        <taxon>Thiolapillus</taxon>
    </lineage>
</organism>
<dbReference type="SUPFAM" id="SSF109604">
    <property type="entry name" value="HD-domain/PDEase-like"/>
    <property type="match status" value="1"/>
</dbReference>
<dbReference type="EMBL" id="DROM01000164">
    <property type="protein sequence ID" value="HHH13105.1"/>
    <property type="molecule type" value="Genomic_DNA"/>
</dbReference>
<comment type="caution">
    <text evidence="2">The sequence shown here is derived from an EMBL/GenBank/DDBJ whole genome shotgun (WGS) entry which is preliminary data.</text>
</comment>
<dbReference type="PANTHER" id="PTHR43061">
    <property type="entry name" value="GTP DIPHOSPHOKINASE RSH1, CHLOROPLASTIC-RELATED"/>
    <property type="match status" value="1"/>
</dbReference>
<name>A0A7C5N6K8_9GAMM</name>
<sequence length="127" mass="14397">MATALPRETGNRWPPAVPEHRQRAPRPRYLISDLCTYLEGYLPPEQVREVYRAYLFGAEAHQGQKRLSGEPYICHPVAVARILAEMRLDYRCLMAAILHDVIEDTSTVKEKLAEEFGGEVAEMVDGV</sequence>
<protein>
    <submittedName>
        <fullName evidence="2">HD domain-containing protein</fullName>
    </submittedName>
</protein>
<feature type="region of interest" description="Disordered" evidence="1">
    <location>
        <begin position="1"/>
        <end position="20"/>
    </location>
</feature>
<evidence type="ECO:0000256" key="1">
    <source>
        <dbReference type="SAM" id="MobiDB-lite"/>
    </source>
</evidence>
<dbReference type="AlphaFoldDB" id="A0A7C5N6K8"/>
<accession>A0A7C5N6K8</accession>
<dbReference type="Pfam" id="PF13328">
    <property type="entry name" value="HD_4"/>
    <property type="match status" value="1"/>
</dbReference>
<dbReference type="Gene3D" id="1.10.3210.10">
    <property type="entry name" value="Hypothetical protein af1432"/>
    <property type="match status" value="1"/>
</dbReference>
<proteinExistence type="predicted"/>
<evidence type="ECO:0000313" key="2">
    <source>
        <dbReference type="EMBL" id="HHH13105.1"/>
    </source>
</evidence>
<dbReference type="PANTHER" id="PTHR43061:SF1">
    <property type="entry name" value="GTP DIPHOSPHOKINASE RSH1, CHLOROPLASTIC-RELATED"/>
    <property type="match status" value="1"/>
</dbReference>
<reference evidence="2" key="1">
    <citation type="journal article" date="2020" name="mSystems">
        <title>Genome- and Community-Level Interaction Insights into Carbon Utilization and Element Cycling Functions of Hydrothermarchaeota in Hydrothermal Sediment.</title>
        <authorList>
            <person name="Zhou Z."/>
            <person name="Liu Y."/>
            <person name="Xu W."/>
            <person name="Pan J."/>
            <person name="Luo Z.H."/>
            <person name="Li M."/>
        </authorList>
    </citation>
    <scope>NUCLEOTIDE SEQUENCE [LARGE SCALE GENOMIC DNA]</scope>
    <source>
        <strain evidence="2">HyVt-535</strain>
    </source>
</reference>
<feature type="non-terminal residue" evidence="2">
    <location>
        <position position="127"/>
    </location>
</feature>
<dbReference type="Proteomes" id="UP000886100">
    <property type="component" value="Unassembled WGS sequence"/>
</dbReference>